<dbReference type="Pfam" id="PF13472">
    <property type="entry name" value="Lipase_GDSL_2"/>
    <property type="match status" value="1"/>
</dbReference>
<dbReference type="Proteomes" id="UP001190700">
    <property type="component" value="Unassembled WGS sequence"/>
</dbReference>
<proteinExistence type="predicted"/>
<dbReference type="GO" id="GO:0004622">
    <property type="term" value="F:phosphatidylcholine lysophospholipase activity"/>
    <property type="evidence" value="ECO:0007669"/>
    <property type="project" value="TreeGrafter"/>
</dbReference>
<feature type="signal peptide" evidence="2">
    <location>
        <begin position="1"/>
        <end position="19"/>
    </location>
</feature>
<keyword evidence="2" id="KW-0732">Signal</keyword>
<evidence type="ECO:0000313" key="5">
    <source>
        <dbReference type="Proteomes" id="UP001190700"/>
    </source>
</evidence>
<evidence type="ECO:0000256" key="1">
    <source>
        <dbReference type="SAM" id="MobiDB-lite"/>
    </source>
</evidence>
<evidence type="ECO:0000313" key="4">
    <source>
        <dbReference type="EMBL" id="KAK3242033.1"/>
    </source>
</evidence>
<dbReference type="AlphaFoldDB" id="A0AAE0EV66"/>
<accession>A0AAE0EV66</accession>
<feature type="region of interest" description="Disordered" evidence="1">
    <location>
        <begin position="301"/>
        <end position="395"/>
    </location>
</feature>
<dbReference type="SUPFAM" id="SSF52266">
    <property type="entry name" value="SGNH hydrolase"/>
    <property type="match status" value="1"/>
</dbReference>
<gene>
    <name evidence="4" type="ORF">CYMTET_48256</name>
</gene>
<dbReference type="PANTHER" id="PTHR30383">
    <property type="entry name" value="THIOESTERASE 1/PROTEASE 1/LYSOPHOSPHOLIPASE L1"/>
    <property type="match status" value="1"/>
</dbReference>
<evidence type="ECO:0000256" key="2">
    <source>
        <dbReference type="SAM" id="SignalP"/>
    </source>
</evidence>
<name>A0AAE0EV66_9CHLO</name>
<dbReference type="EMBL" id="LGRX02033255">
    <property type="protein sequence ID" value="KAK3242033.1"/>
    <property type="molecule type" value="Genomic_DNA"/>
</dbReference>
<organism evidence="4 5">
    <name type="scientific">Cymbomonas tetramitiformis</name>
    <dbReference type="NCBI Taxonomy" id="36881"/>
    <lineage>
        <taxon>Eukaryota</taxon>
        <taxon>Viridiplantae</taxon>
        <taxon>Chlorophyta</taxon>
        <taxon>Pyramimonadophyceae</taxon>
        <taxon>Pyramimonadales</taxon>
        <taxon>Pyramimonadaceae</taxon>
        <taxon>Cymbomonas</taxon>
    </lineage>
</organism>
<reference evidence="4 5" key="1">
    <citation type="journal article" date="2015" name="Genome Biol. Evol.">
        <title>Comparative Genomics of a Bacterivorous Green Alga Reveals Evolutionary Causalities and Consequences of Phago-Mixotrophic Mode of Nutrition.</title>
        <authorList>
            <person name="Burns J.A."/>
            <person name="Paasch A."/>
            <person name="Narechania A."/>
            <person name="Kim E."/>
        </authorList>
    </citation>
    <scope>NUCLEOTIDE SEQUENCE [LARGE SCALE GENOMIC DNA]</scope>
    <source>
        <strain evidence="4 5">PLY_AMNH</strain>
    </source>
</reference>
<feature type="domain" description="SGNH hydrolase-type esterase" evidence="3">
    <location>
        <begin position="134"/>
        <end position="271"/>
    </location>
</feature>
<dbReference type="InterPro" id="IPR013830">
    <property type="entry name" value="SGNH_hydro"/>
</dbReference>
<dbReference type="InterPro" id="IPR036514">
    <property type="entry name" value="SGNH_hydro_sf"/>
</dbReference>
<dbReference type="Gene3D" id="3.40.50.1110">
    <property type="entry name" value="SGNH hydrolase"/>
    <property type="match status" value="1"/>
</dbReference>
<dbReference type="InterPro" id="IPR051532">
    <property type="entry name" value="Ester_Hydrolysis_Enzymes"/>
</dbReference>
<feature type="chain" id="PRO_5041943522" description="SGNH hydrolase-type esterase domain-containing protein" evidence="2">
    <location>
        <begin position="20"/>
        <end position="395"/>
    </location>
</feature>
<comment type="caution">
    <text evidence="4">The sequence shown here is derived from an EMBL/GenBank/DDBJ whole genome shotgun (WGS) entry which is preliminary data.</text>
</comment>
<evidence type="ECO:0000259" key="3">
    <source>
        <dbReference type="Pfam" id="PF13472"/>
    </source>
</evidence>
<sequence length="395" mass="41457">MRFFLTLLCTVVLAETVKTTSVQLTSAGNSCPSGYQKITTMPECRAGLKLVGHLGQDYWGSEDESGWPSGCYYCDSVDNCVDGTWLNTHSTGSSNGGAKPYCVSQSDGFTAGRTLFIGDSDIDYWDTSSYFPGTYNVGVGGYTCKDVKGEVENLLSVLQPSKVVLVCGENDLSSGASVSKTFDRLEAVVTKIIEASATVVFIGTKPEPATSSLHDEYQEYDQLVRNHARALASGSSIPPLTMIDSYNGFEALGNPTSLYDDDDLHLSEEGYSHWATWGATALEDTKCILWLSNVCIESLESDSPTQSTSSPTMSETPSSESGGSASPTQSTSSPTMSETPASESGGSASPTQSTSSPTMSETPASESGGSASPTQSTSSPTMSETPASESGGSAR</sequence>
<protein>
    <recommendedName>
        <fullName evidence="3">SGNH hydrolase-type esterase domain-containing protein</fullName>
    </recommendedName>
</protein>
<dbReference type="PANTHER" id="PTHR30383:SF5">
    <property type="entry name" value="SGNH HYDROLASE-TYPE ESTERASE DOMAIN-CONTAINING PROTEIN"/>
    <property type="match status" value="1"/>
</dbReference>
<keyword evidence="5" id="KW-1185">Reference proteome</keyword>